<reference evidence="2 3" key="1">
    <citation type="submission" date="2018-12" db="EMBL/GenBank/DDBJ databases">
        <title>Flammeovirga pectinis sp. nov., isolated from the gut of the Korean scallop, Patinopecten yessoensis.</title>
        <authorList>
            <person name="Bae J.-W."/>
            <person name="Jeong Y.-S."/>
            <person name="Kang W."/>
        </authorList>
    </citation>
    <scope>NUCLEOTIDE SEQUENCE [LARGE SCALE GENOMIC DNA]</scope>
    <source>
        <strain evidence="2 3">L12M1</strain>
    </source>
</reference>
<feature type="chain" id="PRO_5019042827" evidence="1">
    <location>
        <begin position="21"/>
        <end position="140"/>
    </location>
</feature>
<sequence>MKKLFIILIASIASISASFADVDPYLISRAELESIKGLELDRSHASEMLEKYLNVTTEGNMQYIYNPQNGNIVMYFKEGMKKVKVEDFAVTNQLTNVYFTVNDDIKLHIVMYNNSGKILDVRTRKYDHEWGDYYEVLTEK</sequence>
<proteinExistence type="predicted"/>
<dbReference type="EMBL" id="CP034563">
    <property type="protein sequence ID" value="AZQ65443.1"/>
    <property type="molecule type" value="Genomic_DNA"/>
</dbReference>
<organism evidence="2 3">
    <name type="scientific">Flammeovirga pectinis</name>
    <dbReference type="NCBI Taxonomy" id="2494373"/>
    <lineage>
        <taxon>Bacteria</taxon>
        <taxon>Pseudomonadati</taxon>
        <taxon>Bacteroidota</taxon>
        <taxon>Cytophagia</taxon>
        <taxon>Cytophagales</taxon>
        <taxon>Flammeovirgaceae</taxon>
        <taxon>Flammeovirga</taxon>
    </lineage>
</organism>
<dbReference type="OrthoDB" id="980656at2"/>
<keyword evidence="3" id="KW-1185">Reference proteome</keyword>
<feature type="signal peptide" evidence="1">
    <location>
        <begin position="1"/>
        <end position="20"/>
    </location>
</feature>
<accession>A0A3S9PBE6</accession>
<gene>
    <name evidence="2" type="ORF">EI427_24850</name>
</gene>
<keyword evidence="1" id="KW-0732">Signal</keyword>
<dbReference type="RefSeq" id="WP_126620160.1">
    <property type="nucleotide sequence ID" value="NZ_CP034563.1"/>
</dbReference>
<dbReference type="AlphaFoldDB" id="A0A3S9PBE6"/>
<evidence type="ECO:0000313" key="3">
    <source>
        <dbReference type="Proteomes" id="UP000267268"/>
    </source>
</evidence>
<evidence type="ECO:0000256" key="1">
    <source>
        <dbReference type="SAM" id="SignalP"/>
    </source>
</evidence>
<evidence type="ECO:0000313" key="2">
    <source>
        <dbReference type="EMBL" id="AZQ65443.1"/>
    </source>
</evidence>
<protein>
    <submittedName>
        <fullName evidence="2">Uncharacterized protein</fullName>
    </submittedName>
</protein>
<dbReference type="KEGG" id="fll:EI427_24850"/>
<dbReference type="Proteomes" id="UP000267268">
    <property type="component" value="Chromosome 2"/>
</dbReference>
<name>A0A3S9PBE6_9BACT</name>